<organism evidence="3 4">
    <name type="scientific">Blastopirellula marina</name>
    <dbReference type="NCBI Taxonomy" id="124"/>
    <lineage>
        <taxon>Bacteria</taxon>
        <taxon>Pseudomonadati</taxon>
        <taxon>Planctomycetota</taxon>
        <taxon>Planctomycetia</taxon>
        <taxon>Pirellulales</taxon>
        <taxon>Pirellulaceae</taxon>
        <taxon>Blastopirellula</taxon>
    </lineage>
</organism>
<gene>
    <name evidence="3" type="ORF">C5Y93_00800</name>
</gene>
<dbReference type="CDD" id="cd02440">
    <property type="entry name" value="AdoMet_MTases"/>
    <property type="match status" value="1"/>
</dbReference>
<keyword evidence="3" id="KW-0489">Methyltransferase</keyword>
<dbReference type="GO" id="GO:0032259">
    <property type="term" value="P:methylation"/>
    <property type="evidence" value="ECO:0007669"/>
    <property type="project" value="UniProtKB-KW"/>
</dbReference>
<dbReference type="Proteomes" id="UP000237819">
    <property type="component" value="Unassembled WGS sequence"/>
</dbReference>
<evidence type="ECO:0000256" key="1">
    <source>
        <dbReference type="SAM" id="SignalP"/>
    </source>
</evidence>
<keyword evidence="1" id="KW-0732">Signal</keyword>
<evidence type="ECO:0000259" key="2">
    <source>
        <dbReference type="Pfam" id="PF13847"/>
    </source>
</evidence>
<dbReference type="GO" id="GO:0008168">
    <property type="term" value="F:methyltransferase activity"/>
    <property type="evidence" value="ECO:0007669"/>
    <property type="project" value="UniProtKB-KW"/>
</dbReference>
<dbReference type="SUPFAM" id="SSF53335">
    <property type="entry name" value="S-adenosyl-L-methionine-dependent methyltransferases"/>
    <property type="match status" value="1"/>
</dbReference>
<comment type="caution">
    <text evidence="3">The sequence shown here is derived from an EMBL/GenBank/DDBJ whole genome shotgun (WGS) entry which is preliminary data.</text>
</comment>
<proteinExistence type="predicted"/>
<feature type="chain" id="PRO_5015692510" evidence="1">
    <location>
        <begin position="22"/>
        <end position="241"/>
    </location>
</feature>
<sequence length="241" mass="26932">MSLRLYVSLLLLFALLAPAVAEEIPPALTTYKGRTIAQTMHYAGAPWLIRESREREEDCTTMLKNLGIKPGMTVCDMGCGNGFYTLKMAEAVGENGKVLAVDIQPEMLRLLQARADEAELKNIERILGDVHDPKLPVGQVDVILCVDVYHEFSHPEQMLVAMRKSLKPTGRLVLVEFRAEDDNVPIKPLHKMSKEQVNKELTANGYRLAGQFEGLPWQHMMFFARDDAPEEAPAATETPSK</sequence>
<feature type="signal peptide" evidence="1">
    <location>
        <begin position="1"/>
        <end position="21"/>
    </location>
</feature>
<dbReference type="Gene3D" id="3.40.50.150">
    <property type="entry name" value="Vaccinia Virus protein VP39"/>
    <property type="match status" value="1"/>
</dbReference>
<dbReference type="AlphaFoldDB" id="A0A2S8GU47"/>
<name>A0A2S8GU47_9BACT</name>
<dbReference type="InterPro" id="IPR025714">
    <property type="entry name" value="Methyltranfer_dom"/>
</dbReference>
<dbReference type="InterPro" id="IPR029063">
    <property type="entry name" value="SAM-dependent_MTases_sf"/>
</dbReference>
<dbReference type="PANTHER" id="PTHR43861">
    <property type="entry name" value="TRANS-ACONITATE 2-METHYLTRANSFERASE-RELATED"/>
    <property type="match status" value="1"/>
</dbReference>
<evidence type="ECO:0000313" key="4">
    <source>
        <dbReference type="Proteomes" id="UP000237819"/>
    </source>
</evidence>
<reference evidence="3 4" key="1">
    <citation type="submission" date="2018-02" db="EMBL/GenBank/DDBJ databases">
        <title>Comparative genomes isolates from brazilian mangrove.</title>
        <authorList>
            <person name="Araujo J.E."/>
            <person name="Taketani R.G."/>
            <person name="Silva M.C.P."/>
            <person name="Loureco M.V."/>
            <person name="Andreote F.D."/>
        </authorList>
    </citation>
    <scope>NUCLEOTIDE SEQUENCE [LARGE SCALE GENOMIC DNA]</scope>
    <source>
        <strain evidence="3 4">Nap-Phe MGV</strain>
    </source>
</reference>
<dbReference type="EMBL" id="PUHZ01000002">
    <property type="protein sequence ID" value="PQO47958.1"/>
    <property type="molecule type" value="Genomic_DNA"/>
</dbReference>
<protein>
    <submittedName>
        <fullName evidence="3">SAM-dependent methyltransferase</fullName>
    </submittedName>
</protein>
<keyword evidence="3" id="KW-0808">Transferase</keyword>
<dbReference type="RefSeq" id="WP_105333487.1">
    <property type="nucleotide sequence ID" value="NZ_PUHZ01000002.1"/>
</dbReference>
<dbReference type="Pfam" id="PF13847">
    <property type="entry name" value="Methyltransf_31"/>
    <property type="match status" value="1"/>
</dbReference>
<evidence type="ECO:0000313" key="3">
    <source>
        <dbReference type="EMBL" id="PQO47958.1"/>
    </source>
</evidence>
<feature type="domain" description="Methyltransferase" evidence="2">
    <location>
        <begin position="68"/>
        <end position="200"/>
    </location>
</feature>
<accession>A0A2S8GU47</accession>
<dbReference type="OrthoDB" id="9784101at2"/>